<sequence>EWFESVYPQVAWVPLGDRFNGLLESFTKLERAFGWDNPSRGLPKINRPAQVSAWVTHGRGSRGGIMREGAGPALADAEAFGKQWWAWWGKLQPAWRVPKDGAEGRFVRGEFPGVEKDMWSSLRFSGQNGVLSLIACLFWWGRKLTNEQRDGEGDWREAVDDLTWMVNGLLAAEEAGQAAA</sequence>
<proteinExistence type="predicted"/>
<gene>
    <name evidence="1" type="ORF">R3P38DRAFT_2565172</name>
</gene>
<name>A0AAV9ZZP2_9AGAR</name>
<protein>
    <submittedName>
        <fullName evidence="1">Uncharacterized protein</fullName>
    </submittedName>
</protein>
<keyword evidence="2" id="KW-1185">Reference proteome</keyword>
<evidence type="ECO:0000313" key="2">
    <source>
        <dbReference type="Proteomes" id="UP001362999"/>
    </source>
</evidence>
<feature type="non-terminal residue" evidence="1">
    <location>
        <position position="1"/>
    </location>
</feature>
<accession>A0AAV9ZZP2</accession>
<organism evidence="1 2">
    <name type="scientific">Favolaschia claudopus</name>
    <dbReference type="NCBI Taxonomy" id="2862362"/>
    <lineage>
        <taxon>Eukaryota</taxon>
        <taxon>Fungi</taxon>
        <taxon>Dikarya</taxon>
        <taxon>Basidiomycota</taxon>
        <taxon>Agaricomycotina</taxon>
        <taxon>Agaricomycetes</taxon>
        <taxon>Agaricomycetidae</taxon>
        <taxon>Agaricales</taxon>
        <taxon>Marasmiineae</taxon>
        <taxon>Mycenaceae</taxon>
        <taxon>Favolaschia</taxon>
    </lineage>
</organism>
<comment type="caution">
    <text evidence="1">The sequence shown here is derived from an EMBL/GenBank/DDBJ whole genome shotgun (WGS) entry which is preliminary data.</text>
</comment>
<evidence type="ECO:0000313" key="1">
    <source>
        <dbReference type="EMBL" id="KAK6996594.1"/>
    </source>
</evidence>
<dbReference type="Proteomes" id="UP001362999">
    <property type="component" value="Unassembled WGS sequence"/>
</dbReference>
<dbReference type="EMBL" id="JAWWNJ010000096">
    <property type="protein sequence ID" value="KAK6996594.1"/>
    <property type="molecule type" value="Genomic_DNA"/>
</dbReference>
<dbReference type="AlphaFoldDB" id="A0AAV9ZZP2"/>
<reference evidence="1 2" key="1">
    <citation type="journal article" date="2024" name="J Genomics">
        <title>Draft genome sequencing and assembly of Favolaschia claudopus CIRM-BRFM 2984 isolated from oak limbs.</title>
        <authorList>
            <person name="Navarro D."/>
            <person name="Drula E."/>
            <person name="Chaduli D."/>
            <person name="Cazenave R."/>
            <person name="Ahrendt S."/>
            <person name="Wang J."/>
            <person name="Lipzen A."/>
            <person name="Daum C."/>
            <person name="Barry K."/>
            <person name="Grigoriev I.V."/>
            <person name="Favel A."/>
            <person name="Rosso M.N."/>
            <person name="Martin F."/>
        </authorList>
    </citation>
    <scope>NUCLEOTIDE SEQUENCE [LARGE SCALE GENOMIC DNA]</scope>
    <source>
        <strain evidence="1 2">CIRM-BRFM 2984</strain>
    </source>
</reference>